<reference evidence="2" key="2">
    <citation type="submission" date="2025-08" db="UniProtKB">
        <authorList>
            <consortium name="Ensembl"/>
        </authorList>
    </citation>
    <scope>IDENTIFICATION</scope>
</reference>
<dbReference type="InterPro" id="IPR036051">
    <property type="entry name" value="KRAB_dom_sf"/>
</dbReference>
<evidence type="ECO:0000313" key="2">
    <source>
        <dbReference type="Ensembl" id="ENSPMRP00000020302.1"/>
    </source>
</evidence>
<dbReference type="PANTHER" id="PTHR23232">
    <property type="entry name" value="KRAB DOMAIN C2H2 ZINC FINGER"/>
    <property type="match status" value="1"/>
</dbReference>
<dbReference type="AlphaFoldDB" id="A0A670JAS1"/>
<dbReference type="Proteomes" id="UP000472272">
    <property type="component" value="Chromosome 10"/>
</dbReference>
<accession>A0A670JAS1</accession>
<dbReference type="SMART" id="SM00349">
    <property type="entry name" value="KRAB"/>
    <property type="match status" value="1"/>
</dbReference>
<dbReference type="PROSITE" id="PS50805">
    <property type="entry name" value="KRAB"/>
    <property type="match status" value="1"/>
</dbReference>
<dbReference type="Gene3D" id="6.10.140.140">
    <property type="match status" value="1"/>
</dbReference>
<evidence type="ECO:0000259" key="1">
    <source>
        <dbReference type="PROSITE" id="PS50805"/>
    </source>
</evidence>
<dbReference type="PANTHER" id="PTHR23232:SF142">
    <property type="entry name" value="GASTRULA ZINC FINGER PROTEIN XLCGF57.1-LIKE-RELATED"/>
    <property type="match status" value="1"/>
</dbReference>
<reference evidence="2" key="3">
    <citation type="submission" date="2025-09" db="UniProtKB">
        <authorList>
            <consortium name="Ensembl"/>
        </authorList>
    </citation>
    <scope>IDENTIFICATION</scope>
</reference>
<dbReference type="Pfam" id="PF01352">
    <property type="entry name" value="KRAB"/>
    <property type="match status" value="1"/>
</dbReference>
<sequence length="114" mass="12181">MPARPPLPSIPGGEGEATAVEAAQGPVCFEDVAVHFTDEEWALLDLDQRALHKEVMEENGIVASLSKAPLWIITSFGNSTHISLATCSTWDSNIPQTPLNGGLLILTVDMMKPA</sequence>
<evidence type="ECO:0000313" key="3">
    <source>
        <dbReference type="Proteomes" id="UP000472272"/>
    </source>
</evidence>
<dbReference type="InterPro" id="IPR001909">
    <property type="entry name" value="KRAB"/>
</dbReference>
<dbReference type="Ensembl" id="ENSPMRT00000021556.1">
    <property type="protein sequence ID" value="ENSPMRP00000020302.1"/>
    <property type="gene ID" value="ENSPMRG00000013219.1"/>
</dbReference>
<dbReference type="GeneTree" id="ENSGT00990000208969"/>
<proteinExistence type="predicted"/>
<dbReference type="InterPro" id="IPR050169">
    <property type="entry name" value="Krueppel_C2H2_ZnF"/>
</dbReference>
<dbReference type="SUPFAM" id="SSF109640">
    <property type="entry name" value="KRAB domain (Kruppel-associated box)"/>
    <property type="match status" value="1"/>
</dbReference>
<keyword evidence="3" id="KW-1185">Reference proteome</keyword>
<name>A0A670JAS1_PODMU</name>
<organism evidence="2 3">
    <name type="scientific">Podarcis muralis</name>
    <name type="common">Wall lizard</name>
    <name type="synonym">Lacerta muralis</name>
    <dbReference type="NCBI Taxonomy" id="64176"/>
    <lineage>
        <taxon>Eukaryota</taxon>
        <taxon>Metazoa</taxon>
        <taxon>Chordata</taxon>
        <taxon>Craniata</taxon>
        <taxon>Vertebrata</taxon>
        <taxon>Euteleostomi</taxon>
        <taxon>Lepidosauria</taxon>
        <taxon>Squamata</taxon>
        <taxon>Bifurcata</taxon>
        <taxon>Unidentata</taxon>
        <taxon>Episquamata</taxon>
        <taxon>Laterata</taxon>
        <taxon>Lacertibaenia</taxon>
        <taxon>Lacertidae</taxon>
        <taxon>Podarcis</taxon>
    </lineage>
</organism>
<dbReference type="GO" id="GO:0006355">
    <property type="term" value="P:regulation of DNA-templated transcription"/>
    <property type="evidence" value="ECO:0007669"/>
    <property type="project" value="InterPro"/>
</dbReference>
<dbReference type="CDD" id="cd07765">
    <property type="entry name" value="KRAB_A-box"/>
    <property type="match status" value="1"/>
</dbReference>
<reference evidence="2 3" key="1">
    <citation type="journal article" date="2019" name="Proc. Natl. Acad. Sci. U.S.A.">
        <title>Regulatory changes in pterin and carotenoid genes underlie balanced color polymorphisms in the wall lizard.</title>
        <authorList>
            <person name="Andrade P."/>
            <person name="Pinho C."/>
            <person name="Perez I de Lanuza G."/>
            <person name="Afonso S."/>
            <person name="Brejcha J."/>
            <person name="Rubin C.J."/>
            <person name="Wallerman O."/>
            <person name="Pereira P."/>
            <person name="Sabatino S.J."/>
            <person name="Bellati A."/>
            <person name="Pellitteri-Rosa D."/>
            <person name="Bosakova Z."/>
            <person name="Bunikis I."/>
            <person name="Carretero M.A."/>
            <person name="Feiner N."/>
            <person name="Marsik P."/>
            <person name="Pauperio F."/>
            <person name="Salvi D."/>
            <person name="Soler L."/>
            <person name="While G.M."/>
            <person name="Uller T."/>
            <person name="Font E."/>
            <person name="Andersson L."/>
            <person name="Carneiro M."/>
        </authorList>
    </citation>
    <scope>NUCLEOTIDE SEQUENCE</scope>
</reference>
<feature type="domain" description="KRAB" evidence="1">
    <location>
        <begin position="27"/>
        <end position="114"/>
    </location>
</feature>
<protein>
    <recommendedName>
        <fullName evidence="1">KRAB domain-containing protein</fullName>
    </recommendedName>
</protein>